<feature type="compositionally biased region" description="Polar residues" evidence="2">
    <location>
        <begin position="110"/>
        <end position="127"/>
    </location>
</feature>
<dbReference type="Pfam" id="PF14652">
    <property type="entry name" value="DUF4457"/>
    <property type="match status" value="2"/>
</dbReference>
<dbReference type="InterPro" id="IPR027859">
    <property type="entry name" value="KATNIP_dom"/>
</dbReference>
<keyword evidence="5" id="KW-1185">Reference proteome</keyword>
<evidence type="ECO:0000259" key="3">
    <source>
        <dbReference type="Pfam" id="PF14652"/>
    </source>
</evidence>
<dbReference type="EMBL" id="KL596977">
    <property type="protein sequence ID" value="KER21303.1"/>
    <property type="molecule type" value="Genomic_DNA"/>
</dbReference>
<dbReference type="PANTHER" id="PTHR21534:SF0">
    <property type="entry name" value="KATANIN-INTERACTING PROTEIN"/>
    <property type="match status" value="1"/>
</dbReference>
<evidence type="ECO:0000256" key="2">
    <source>
        <dbReference type="SAM" id="MobiDB-lite"/>
    </source>
</evidence>
<dbReference type="CTD" id="20324513"/>
<evidence type="ECO:0000313" key="4">
    <source>
        <dbReference type="EMBL" id="KER21303.1"/>
    </source>
</evidence>
<proteinExistence type="predicted"/>
<accession>A0A074Z2U3</accession>
<name>A0A074Z2U3_OPIVI</name>
<evidence type="ECO:0000256" key="1">
    <source>
        <dbReference type="SAM" id="Coils"/>
    </source>
</evidence>
<gene>
    <name evidence="4" type="ORF">T265_10345</name>
</gene>
<feature type="compositionally biased region" description="Low complexity" evidence="2">
    <location>
        <begin position="163"/>
        <end position="178"/>
    </location>
</feature>
<dbReference type="GeneID" id="20324513"/>
<feature type="region of interest" description="Disordered" evidence="2">
    <location>
        <begin position="100"/>
        <end position="179"/>
    </location>
</feature>
<dbReference type="KEGG" id="ovi:T265_10345"/>
<dbReference type="OrthoDB" id="304622at2759"/>
<sequence>MNRPSDKMEQSKDCVITNRRILCQPSSPVKVVLEQVDISYRKYLEQLREKNRQRRALQKKSRESIRRHRLEDGFKLYFNIPSQTKTPIPRVYKTAIEKPNSAHEYKRSPDQGTPLNQPSNRATSAPNSKRRQQPRRAWVSSVGPDNDYRQIQEGLPDSRRVCSKPMSSPAPSKPAQMPEGKISVKNETNVPRFLGYHSDDLDSQRVHYGKPIQSVVIQLDVFDNWGDPDIIGLNCLKLFLNGREFCQVTAVDIKCIFLDGSEFDDFTNSPETLQRLMLAPCHSTSLCDLWMTKASRVPFRLLMKFHKIMHSAVMSDFQFLQLRIWNFNVPNMLEAGIKSCTLSIEINETPVVSGHCIQVKKASGMSSGDNDTLLQILLSSDHDGQWEAGKILSTGELPHSTELGRNCPEISHISLLANVNEDLLTQQRCGQHKRPLSKSLKKFDSLEESWSSLDFFNHFHAGRLFSDRNSFNDPYKVHFGQICDNSCMPKLSRDIKDCSTNVPVSNVSQTCGNEFESQALEDSDLTGIPTAEMQTKLFSPCRPSGRGVIIPELPSGRRLLIDIINTWGDHYYVGLSGIEIFTTDGKNISSYCSACADPADINILPEYGQDPRIIDNILDGVNWTRDDVHMWLTPFTAGERHLIEITLPLWARPIAMLRIWNYNKSRVHTSRGAREIIMYMDDEPIFQGEIRRASGLEAGSPEECSETILFTTNDHILELIAANDETLKIQTDLPDALDEPCDIETDLPDDALDEPCDIEMRPVTVVSQSDVHSEVTSEEQKFISSALKELSLEVSSVESHLINFLDILLLEPWQPDSKHVGLAGIELLDEKFQSMRIEDVSVLKDSSVVQKSVGALLDKKNDTIDATNMWCCDYDPRSIFRLRVRLSSASQISGIRIWNYNSSHVEHDYGVKLIKLVDDHGHVLGRTNNTDVIVVRRDLGHNLYRIAQLVLLKRTLEREQLFEVYPALTYEDTQHNALPLGFVYQIQIFSAWGDEYYVGLNGLQLLGPTGLPIPREAFHIFASPKSVDELYPMAQRSPDVRTADKLVDGINCGPDVAHHCWLAPIFPGKVPNLFLVFDEPVKLAGLRIWNYTRSPERGVQEFSVLVDQQLIFRGYLPKAQVDTLDGLLADSRRSRVLPNQEMNSVSHHHYTVAFDQEIVKQFDEDPGCILGDGSHIDFGSDGSVLKLTNVDSRLQLTSTQCSGVTYSVPPANQTLRPLTCIELVDKYVYLGTCISPGGLMKDEISIRIGKARAAVVNLRHLWRRVEFTMLRCAPYYYTDQKPGRYAPRTSKDFQCLNTDVFRALPESSANTGSVMLKFVEWYSEEITHPR</sequence>
<feature type="compositionally biased region" description="Basic and acidic residues" evidence="2">
    <location>
        <begin position="146"/>
        <end position="160"/>
    </location>
</feature>
<feature type="coiled-coil region" evidence="1">
    <location>
        <begin position="33"/>
        <end position="67"/>
    </location>
</feature>
<dbReference type="STRING" id="6198.A0A074Z2U3"/>
<dbReference type="RefSeq" id="XP_009174954.1">
    <property type="nucleotide sequence ID" value="XM_009176690.1"/>
</dbReference>
<dbReference type="Proteomes" id="UP000054324">
    <property type="component" value="Unassembled WGS sequence"/>
</dbReference>
<reference evidence="4 5" key="1">
    <citation type="submission" date="2013-11" db="EMBL/GenBank/DDBJ databases">
        <title>Opisthorchis viverrini - life in the bile duct.</title>
        <authorList>
            <person name="Young N.D."/>
            <person name="Nagarajan N."/>
            <person name="Lin S.J."/>
            <person name="Korhonen P.K."/>
            <person name="Jex A.R."/>
            <person name="Hall R.S."/>
            <person name="Safavi-Hemami H."/>
            <person name="Kaewkong W."/>
            <person name="Bertrand D."/>
            <person name="Gao S."/>
            <person name="Seet Q."/>
            <person name="Wongkham S."/>
            <person name="Teh B.T."/>
            <person name="Wongkham C."/>
            <person name="Intapan P.M."/>
            <person name="Maleewong W."/>
            <person name="Yang X."/>
            <person name="Hu M."/>
            <person name="Wang Z."/>
            <person name="Hofmann A."/>
            <person name="Sternberg P.W."/>
            <person name="Tan P."/>
            <person name="Wang J."/>
            <person name="Gasser R.B."/>
        </authorList>
    </citation>
    <scope>NUCLEOTIDE SEQUENCE [LARGE SCALE GENOMIC DNA]</scope>
</reference>
<feature type="domain" description="KATNIP" evidence="3">
    <location>
        <begin position="562"/>
        <end position="712"/>
    </location>
</feature>
<evidence type="ECO:0000313" key="5">
    <source>
        <dbReference type="Proteomes" id="UP000054324"/>
    </source>
</evidence>
<keyword evidence="1" id="KW-0175">Coiled coil</keyword>
<dbReference type="PANTHER" id="PTHR21534">
    <property type="entry name" value="KATANIN-INTERACTING PROTEIN"/>
    <property type="match status" value="1"/>
</dbReference>
<organism evidence="4 5">
    <name type="scientific">Opisthorchis viverrini</name>
    <name type="common">Southeast Asian liver fluke</name>
    <dbReference type="NCBI Taxonomy" id="6198"/>
    <lineage>
        <taxon>Eukaryota</taxon>
        <taxon>Metazoa</taxon>
        <taxon>Spiralia</taxon>
        <taxon>Lophotrochozoa</taxon>
        <taxon>Platyhelminthes</taxon>
        <taxon>Trematoda</taxon>
        <taxon>Digenea</taxon>
        <taxon>Opisthorchiida</taxon>
        <taxon>Opisthorchiata</taxon>
        <taxon>Opisthorchiidae</taxon>
        <taxon>Opisthorchis</taxon>
    </lineage>
</organism>
<dbReference type="InterPro" id="IPR026704">
    <property type="entry name" value="KATNIP"/>
</dbReference>
<protein>
    <recommendedName>
        <fullName evidence="3">KATNIP domain-containing protein</fullName>
    </recommendedName>
</protein>
<feature type="domain" description="KATNIP" evidence="3">
    <location>
        <begin position="809"/>
        <end position="1119"/>
    </location>
</feature>
<feature type="compositionally biased region" description="Basic and acidic residues" evidence="2">
    <location>
        <begin position="100"/>
        <end position="109"/>
    </location>
</feature>